<evidence type="ECO:0000313" key="1">
    <source>
        <dbReference type="EMBL" id="MFC5675274.1"/>
    </source>
</evidence>
<organism evidence="1 2">
    <name type="scientific">Streptomyces incanus</name>
    <dbReference type="NCBI Taxonomy" id="887453"/>
    <lineage>
        <taxon>Bacteria</taxon>
        <taxon>Bacillati</taxon>
        <taxon>Actinomycetota</taxon>
        <taxon>Actinomycetes</taxon>
        <taxon>Kitasatosporales</taxon>
        <taxon>Streptomycetaceae</taxon>
        <taxon>Streptomyces</taxon>
    </lineage>
</organism>
<comment type="caution">
    <text evidence="1">The sequence shown here is derived from an EMBL/GenBank/DDBJ whole genome shotgun (WGS) entry which is preliminary data.</text>
</comment>
<evidence type="ECO:0008006" key="3">
    <source>
        <dbReference type="Google" id="ProtNLM"/>
    </source>
</evidence>
<reference evidence="2" key="1">
    <citation type="journal article" date="2019" name="Int. J. Syst. Evol. Microbiol.">
        <title>The Global Catalogue of Microorganisms (GCM) 10K type strain sequencing project: providing services to taxonomists for standard genome sequencing and annotation.</title>
        <authorList>
            <consortium name="The Broad Institute Genomics Platform"/>
            <consortium name="The Broad Institute Genome Sequencing Center for Infectious Disease"/>
            <person name="Wu L."/>
            <person name="Ma J."/>
        </authorList>
    </citation>
    <scope>NUCLEOTIDE SEQUENCE [LARGE SCALE GENOMIC DNA]</scope>
    <source>
        <strain evidence="2">JCM 13852</strain>
    </source>
</reference>
<name>A0ABW0Y1T6_9ACTN</name>
<keyword evidence="2" id="KW-1185">Reference proteome</keyword>
<sequence>MIEEENGTRGRPDRAIARAEVFTFVEMFYNRRRLSRHPGFGYLTPQERRQRFRTARTLAA</sequence>
<dbReference type="RefSeq" id="WP_381220044.1">
    <property type="nucleotide sequence ID" value="NZ_JBHSPC010000161.1"/>
</dbReference>
<proteinExistence type="predicted"/>
<gene>
    <name evidence="1" type="ORF">ACFP2V_36025</name>
</gene>
<accession>A0ABW0Y1T6</accession>
<dbReference type="EMBL" id="JBHSPC010000161">
    <property type="protein sequence ID" value="MFC5675274.1"/>
    <property type="molecule type" value="Genomic_DNA"/>
</dbReference>
<evidence type="ECO:0000313" key="2">
    <source>
        <dbReference type="Proteomes" id="UP001596183"/>
    </source>
</evidence>
<protein>
    <recommendedName>
        <fullName evidence="3">Integrase catalytic domain-containing protein</fullName>
    </recommendedName>
</protein>
<dbReference type="Proteomes" id="UP001596183">
    <property type="component" value="Unassembled WGS sequence"/>
</dbReference>